<protein>
    <submittedName>
        <fullName evidence="1">Uncharacterized protein</fullName>
    </submittedName>
</protein>
<sequence>MNRFKRGTSGLLGLAGAESIGLLKSNGVALGSWETAYKKASDFVESLTPAQKLSLVTGSSVNTTDGSFDALTFLDGEMGLQNYFYVSAFGQANAIAMTWDEEAIYAQAKAVGSEFYNKGVQVLSGPTSQPLGRTPWGGRGVEGFGPDPYLNGLVTGLSTKGYADAGVIPGAKHFLLYEQETNRTGSGGGGGPGGSPPGMSTGSTASSAASASRTPQPSGGASSGGPPSGGGATEPGSSSDSSAPYTLTPTTKRFMKPTSGPSTMLSGTAWAPSCHLKTELGFPGLVWPDANAQDSATLSALNGEDYGSSSIWSNSTIETLLSNGTLTQARFNDMAIRNVIGYFHVGLDNGKQPSAQDQDAYVDVRANHSKLIRQNGAKSLALLKNNGGLPLDKPRVMSVFGAHAGAITGGPNTAMDINGSGPTYQGHLATGTGSAQSSYPYLITPHIALTNRAVEDGTMLRWILNDTYASSGGSSLIPESTDSTAVSPSYENYASGSDVCLVFLNALSGEGADRTELYNTDQDAMVNTVAENCNNTIVVLNTVGPRLIDQWIEHDNVTAVLYGSLLGQESGNSIADVLYGDVNPSGRLIYSLAKNESDYNVDLCYTSQCSYTEGVYLDYRYFDANNITVRYPFGHGLSYTSFSYSNLNVNNPSPLSKYPTGAHSVGGNSDLWDTVGKVLVTVHNTGSVDGAEVPQLYLGFPEAAGQPVRQLRGFKRVDIKAGGSKKVNFSLRRRDLSYWDVKAQKWAVAQGQYKVFVGASSRDLKLNTRFTVRDKPIL</sequence>
<evidence type="ECO:0000313" key="2">
    <source>
        <dbReference type="Proteomes" id="UP001177260"/>
    </source>
</evidence>
<proteinExistence type="predicted"/>
<accession>A0ACC3B998</accession>
<dbReference type="Proteomes" id="UP001177260">
    <property type="component" value="Unassembled WGS sequence"/>
</dbReference>
<gene>
    <name evidence="1" type="ORF">N8T08_001948</name>
</gene>
<dbReference type="EMBL" id="JAOPJF010000013">
    <property type="protein sequence ID" value="KAK1147209.1"/>
    <property type="molecule type" value="Genomic_DNA"/>
</dbReference>
<keyword evidence="2" id="KW-1185">Reference proteome</keyword>
<name>A0ACC3B998_9EURO</name>
<evidence type="ECO:0000313" key="1">
    <source>
        <dbReference type="EMBL" id="KAK1147209.1"/>
    </source>
</evidence>
<organism evidence="1 2">
    <name type="scientific">Aspergillus melleus</name>
    <dbReference type="NCBI Taxonomy" id="138277"/>
    <lineage>
        <taxon>Eukaryota</taxon>
        <taxon>Fungi</taxon>
        <taxon>Dikarya</taxon>
        <taxon>Ascomycota</taxon>
        <taxon>Pezizomycotina</taxon>
        <taxon>Eurotiomycetes</taxon>
        <taxon>Eurotiomycetidae</taxon>
        <taxon>Eurotiales</taxon>
        <taxon>Aspergillaceae</taxon>
        <taxon>Aspergillus</taxon>
        <taxon>Aspergillus subgen. Circumdati</taxon>
    </lineage>
</organism>
<reference evidence="1 2" key="1">
    <citation type="journal article" date="2023" name="ACS Omega">
        <title>Identification of the Neoaspergillic Acid Biosynthesis Gene Cluster by Establishing an In Vitro CRISPR-Ribonucleoprotein Genetic System in Aspergillus melleus.</title>
        <authorList>
            <person name="Yuan B."/>
            <person name="Grau M.F."/>
            <person name="Murata R.M."/>
            <person name="Torok T."/>
            <person name="Venkateswaran K."/>
            <person name="Stajich J.E."/>
            <person name="Wang C.C.C."/>
        </authorList>
    </citation>
    <scope>NUCLEOTIDE SEQUENCE [LARGE SCALE GENOMIC DNA]</scope>
    <source>
        <strain evidence="1 2">IMV 1140</strain>
    </source>
</reference>
<comment type="caution">
    <text evidence="1">The sequence shown here is derived from an EMBL/GenBank/DDBJ whole genome shotgun (WGS) entry which is preliminary data.</text>
</comment>